<dbReference type="PANTHER" id="PTHR13847:SF280">
    <property type="entry name" value="D-AMINO ACID DEHYDROGENASE"/>
    <property type="match status" value="1"/>
</dbReference>
<accession>A0ABR7Z3V0</accession>
<evidence type="ECO:0000313" key="4">
    <source>
        <dbReference type="EMBL" id="MBD1600132.1"/>
    </source>
</evidence>
<evidence type="ECO:0000256" key="1">
    <source>
        <dbReference type="ARBA" id="ARBA00009410"/>
    </source>
</evidence>
<dbReference type="Pfam" id="PF01266">
    <property type="entry name" value="DAO"/>
    <property type="match status" value="1"/>
</dbReference>
<dbReference type="NCBIfam" id="NF001933">
    <property type="entry name" value="PRK00711.1"/>
    <property type="match status" value="1"/>
</dbReference>
<gene>
    <name evidence="4" type="ORF">HAQ05_15660</name>
</gene>
<dbReference type="Gene3D" id="3.50.50.60">
    <property type="entry name" value="FAD/NAD(P)-binding domain"/>
    <property type="match status" value="2"/>
</dbReference>
<dbReference type="Gene3D" id="3.30.9.10">
    <property type="entry name" value="D-Amino Acid Oxidase, subunit A, domain 2"/>
    <property type="match status" value="1"/>
</dbReference>
<name>A0ABR7Z3V0_9PSED</name>
<evidence type="ECO:0000313" key="5">
    <source>
        <dbReference type="Proteomes" id="UP000805841"/>
    </source>
</evidence>
<feature type="domain" description="FAD dependent oxidoreductase" evidence="3">
    <location>
        <begin position="5"/>
        <end position="398"/>
    </location>
</feature>
<dbReference type="InterPro" id="IPR006076">
    <property type="entry name" value="FAD-dep_OxRdtase"/>
</dbReference>
<dbReference type="RefSeq" id="WP_190422201.1">
    <property type="nucleotide sequence ID" value="NZ_JAAOCA010000019.1"/>
</dbReference>
<dbReference type="InterPro" id="IPR036188">
    <property type="entry name" value="FAD/NAD-bd_sf"/>
</dbReference>
<evidence type="ECO:0000256" key="2">
    <source>
        <dbReference type="ARBA" id="ARBA00023002"/>
    </source>
</evidence>
<keyword evidence="5" id="KW-1185">Reference proteome</keyword>
<dbReference type="PANTHER" id="PTHR13847">
    <property type="entry name" value="SARCOSINE DEHYDROGENASE-RELATED"/>
    <property type="match status" value="1"/>
</dbReference>
<dbReference type="SUPFAM" id="SSF54373">
    <property type="entry name" value="FAD-linked reductases, C-terminal domain"/>
    <property type="match status" value="1"/>
</dbReference>
<organism evidence="4 5">
    <name type="scientific">Pseudomonas typographi</name>
    <dbReference type="NCBI Taxonomy" id="2715964"/>
    <lineage>
        <taxon>Bacteria</taxon>
        <taxon>Pseudomonadati</taxon>
        <taxon>Pseudomonadota</taxon>
        <taxon>Gammaproteobacteria</taxon>
        <taxon>Pseudomonadales</taxon>
        <taxon>Pseudomonadaceae</taxon>
        <taxon>Pseudomonas</taxon>
    </lineage>
</organism>
<comment type="similarity">
    <text evidence="1">Belongs to the DadA oxidoreductase family.</text>
</comment>
<protein>
    <submittedName>
        <fullName evidence="4">D-amino acid dehydrogenase</fullName>
    </submittedName>
</protein>
<keyword evidence="2" id="KW-0560">Oxidoreductase</keyword>
<dbReference type="SUPFAM" id="SSF51905">
    <property type="entry name" value="FAD/NAD(P)-binding domain"/>
    <property type="match status" value="1"/>
</dbReference>
<sequence length="415" mass="45583">MTTTLVLGAGVIGITSAYYLASSGRQVTVIDRQPEPANETSFANAGLIAPGHSYTWASPRAPGILLRSLYQEGQALRLKLRADPQMWAWAIKFLANCNAAQSRLNTSRKLVLCRYSQAQLQALTEKETLHYDRLSNGLLYLYRDAASFARGTANMQVLADGGMPLEVIDAARVVALEPALAQAQRHIAGAIHCPTDESGDARLFTQDLTERCRRLGVRFEFSNPIVRLEQAADRVSGVVTEQGRREADEYVLALGSYAPILARPLGYRLPVYPVKGYSVTFPSGEGFNPPNMGGVDENNLVAYARFGDRLRFTATAEFTGYRTDHSPADFAHMLAAGRELFPNGADYERPRFWAGLRPMTPEGTPIIGRSHHRNLFLNVGHGHMGWTMSCGSARILTDVMNGQHPEIDLTGMTLV</sequence>
<proteinExistence type="inferred from homology"/>
<dbReference type="Proteomes" id="UP000805841">
    <property type="component" value="Unassembled WGS sequence"/>
</dbReference>
<reference evidence="4 5" key="1">
    <citation type="journal article" date="2020" name="Insects">
        <title>Bacteria Belonging to Pseudomonas typographi sp. nov. from the Bark Beetle Ips typographus Have Genomic Potential to Aid in the Host Ecology.</title>
        <authorList>
            <person name="Peral-Aranega E."/>
            <person name="Saati-Santamaria Z."/>
            <person name="Kolarik M."/>
            <person name="Rivas R."/>
            <person name="Garcia-Fraile P."/>
        </authorList>
    </citation>
    <scope>NUCLEOTIDE SEQUENCE [LARGE SCALE GENOMIC DNA]</scope>
    <source>
        <strain evidence="4 5">CA3A</strain>
    </source>
</reference>
<evidence type="ECO:0000259" key="3">
    <source>
        <dbReference type="Pfam" id="PF01266"/>
    </source>
</evidence>
<comment type="caution">
    <text evidence="4">The sequence shown here is derived from an EMBL/GenBank/DDBJ whole genome shotgun (WGS) entry which is preliminary data.</text>
</comment>
<dbReference type="EMBL" id="JAAOCA010000019">
    <property type="protein sequence ID" value="MBD1600132.1"/>
    <property type="molecule type" value="Genomic_DNA"/>
</dbReference>